<accession>A0A498SI93</accession>
<name>A0A498SI93_ACAVI</name>
<dbReference type="Proteomes" id="UP000276991">
    <property type="component" value="Unassembled WGS sequence"/>
</dbReference>
<sequence length="176" mass="19547">MVKNDMLGIGSDFMESNLEAILSEDGSLHVKPAVTHVIDVTWLSDGLVPLIYTDKLQLTATNNTESLQDQNLKMKNIKISINKIANLQLKSNQSMEEAEILQPTIEAKFSKFEFESTEKTILGNLSETNDPVEMKFLIKLTKQDSGNNAETAKSTTTSMISSLIACLIINSYLLIY</sequence>
<proteinExistence type="predicted"/>
<evidence type="ECO:0000313" key="2">
    <source>
        <dbReference type="Proteomes" id="UP000276991"/>
    </source>
</evidence>
<organism evidence="1 2">
    <name type="scientific">Acanthocheilonema viteae</name>
    <name type="common">Filarial nematode worm</name>
    <name type="synonym">Dipetalonema viteae</name>
    <dbReference type="NCBI Taxonomy" id="6277"/>
    <lineage>
        <taxon>Eukaryota</taxon>
        <taxon>Metazoa</taxon>
        <taxon>Ecdysozoa</taxon>
        <taxon>Nematoda</taxon>
        <taxon>Chromadorea</taxon>
        <taxon>Rhabditida</taxon>
        <taxon>Spirurina</taxon>
        <taxon>Spiruromorpha</taxon>
        <taxon>Filarioidea</taxon>
        <taxon>Onchocercidae</taxon>
        <taxon>Acanthocheilonema</taxon>
    </lineage>
</organism>
<dbReference type="AlphaFoldDB" id="A0A498SI93"/>
<gene>
    <name evidence="1" type="ORF">NAV_LOCUS6315</name>
</gene>
<keyword evidence="2" id="KW-1185">Reference proteome</keyword>
<reference evidence="1 2" key="1">
    <citation type="submission" date="2018-08" db="EMBL/GenBank/DDBJ databases">
        <authorList>
            <person name="Laetsch R D."/>
            <person name="Stevens L."/>
            <person name="Kumar S."/>
            <person name="Blaxter L. M."/>
        </authorList>
    </citation>
    <scope>NUCLEOTIDE SEQUENCE [LARGE SCALE GENOMIC DNA]</scope>
</reference>
<protein>
    <submittedName>
        <fullName evidence="1">Uncharacterized protein</fullName>
    </submittedName>
</protein>
<evidence type="ECO:0000313" key="1">
    <source>
        <dbReference type="EMBL" id="VBB31524.1"/>
    </source>
</evidence>
<dbReference type="EMBL" id="UPTC01001268">
    <property type="protein sequence ID" value="VBB31524.1"/>
    <property type="molecule type" value="Genomic_DNA"/>
</dbReference>
<dbReference type="OrthoDB" id="5849546at2759"/>